<evidence type="ECO:0000313" key="11">
    <source>
        <dbReference type="EMBL" id="CAB4903736.1"/>
    </source>
</evidence>
<evidence type="ECO:0000313" key="13">
    <source>
        <dbReference type="EMBL" id="CAB5024092.1"/>
    </source>
</evidence>
<dbReference type="AlphaFoldDB" id="A0A6J7MEI2"/>
<sequence>MSTKTQWMPVIGLEVHCELATNTKLFCSCANAFGAPPNTNICPVCLGLPGSLPVLNARAVEFSLRLAEALNFTVPDKSVFARKNYFYPDMPKDYQVTQFELPILQDGVIDVDGVTIGIERAHLEEDTGKSSHMGGGGRIHDAEYSLVDYNRAGVPLLEIVSRPDIRSAEQARGYVSELRAVLLAIGVSDVKMEEGSMRVDANISLRASEADEFGTKVEIKNMNSLRSLGRAIDHEIDRQAEALETGETIIQETRHWDENENRTSGMRSKEGSSDYRYFPEPDLVPVAPTAEQRAAVRDSLPELPARRRERLIEAWGIALPDARILVDVPGLADYAEAAVAALTGGAARDVVNLCTGDLLAYLNETGRTPAAIALDPAGLAELADLIGDGTLSRSLAQEVFAACVADGSSPRAVVAEKGLAQVSDTGELGTILDAVIAANADAVAQYHAGDDKERKKKRGFLMGEAMKASKGQGNPQLLNQLLDERLV</sequence>
<dbReference type="GO" id="GO:0005524">
    <property type="term" value="F:ATP binding"/>
    <property type="evidence" value="ECO:0007669"/>
    <property type="project" value="UniProtKB-KW"/>
</dbReference>
<evidence type="ECO:0000313" key="12">
    <source>
        <dbReference type="EMBL" id="CAB4976829.1"/>
    </source>
</evidence>
<dbReference type="NCBIfam" id="TIGR00133">
    <property type="entry name" value="gatB"/>
    <property type="match status" value="1"/>
</dbReference>
<organism evidence="12">
    <name type="scientific">freshwater metagenome</name>
    <dbReference type="NCBI Taxonomy" id="449393"/>
    <lineage>
        <taxon>unclassified sequences</taxon>
        <taxon>metagenomes</taxon>
        <taxon>ecological metagenomes</taxon>
    </lineage>
</organism>
<dbReference type="GO" id="GO:0070681">
    <property type="term" value="P:glutaminyl-tRNAGln biosynthesis via transamidation"/>
    <property type="evidence" value="ECO:0007669"/>
    <property type="project" value="TreeGrafter"/>
</dbReference>
<evidence type="ECO:0000256" key="8">
    <source>
        <dbReference type="SAM" id="MobiDB-lite"/>
    </source>
</evidence>
<dbReference type="GO" id="GO:0050567">
    <property type="term" value="F:glutaminyl-tRNA synthase (glutamine-hydrolyzing) activity"/>
    <property type="evidence" value="ECO:0007669"/>
    <property type="project" value="TreeGrafter"/>
</dbReference>
<dbReference type="InterPro" id="IPR017959">
    <property type="entry name" value="Asn/Gln-tRNA_amidoTrfase_suB/E"/>
</dbReference>
<evidence type="ECO:0000256" key="7">
    <source>
        <dbReference type="ARBA" id="ARBA00047913"/>
    </source>
</evidence>
<dbReference type="FunFam" id="1.10.10.410:FF:000001">
    <property type="entry name" value="Aspartyl/glutamyl-tRNA(Asn/Gln) amidotransferase subunit B"/>
    <property type="match status" value="1"/>
</dbReference>
<dbReference type="NCBIfam" id="NF004012">
    <property type="entry name" value="PRK05477.1-2"/>
    <property type="match status" value="1"/>
</dbReference>
<dbReference type="Pfam" id="PF02934">
    <property type="entry name" value="GatB_N"/>
    <property type="match status" value="1"/>
</dbReference>
<feature type="domain" description="Asn/Gln amidotransferase" evidence="9">
    <location>
        <begin position="333"/>
        <end position="486"/>
    </location>
</feature>
<accession>A0A6J7MEI2</accession>
<evidence type="ECO:0000256" key="1">
    <source>
        <dbReference type="ARBA" id="ARBA00005306"/>
    </source>
</evidence>
<protein>
    <submittedName>
        <fullName evidence="12">Unannotated protein</fullName>
    </submittedName>
</protein>
<name>A0A6J7MEI2_9ZZZZ</name>
<keyword evidence="3" id="KW-0547">Nucleotide-binding</keyword>
<dbReference type="SUPFAM" id="SSF89095">
    <property type="entry name" value="GatB/YqeY motif"/>
    <property type="match status" value="1"/>
</dbReference>
<keyword evidence="5" id="KW-0648">Protein biosynthesis</keyword>
<comment type="catalytic activity">
    <reaction evidence="7">
        <text>L-glutamyl-tRNA(Gln) + L-glutamine + ATP + H2O = L-glutaminyl-tRNA(Gln) + L-glutamate + ADP + phosphate + H(+)</text>
        <dbReference type="Rhea" id="RHEA:17521"/>
        <dbReference type="Rhea" id="RHEA-COMP:9681"/>
        <dbReference type="Rhea" id="RHEA-COMP:9684"/>
        <dbReference type="ChEBI" id="CHEBI:15377"/>
        <dbReference type="ChEBI" id="CHEBI:15378"/>
        <dbReference type="ChEBI" id="CHEBI:29985"/>
        <dbReference type="ChEBI" id="CHEBI:30616"/>
        <dbReference type="ChEBI" id="CHEBI:43474"/>
        <dbReference type="ChEBI" id="CHEBI:58359"/>
        <dbReference type="ChEBI" id="CHEBI:78520"/>
        <dbReference type="ChEBI" id="CHEBI:78521"/>
        <dbReference type="ChEBI" id="CHEBI:456216"/>
    </reaction>
</comment>
<keyword evidence="2" id="KW-0436">Ligase</keyword>
<proteinExistence type="inferred from homology"/>
<evidence type="ECO:0000256" key="4">
    <source>
        <dbReference type="ARBA" id="ARBA00022840"/>
    </source>
</evidence>
<dbReference type="InterPro" id="IPR017958">
    <property type="entry name" value="Gln-tRNA_amidoTrfase_suB_CS"/>
</dbReference>
<comment type="catalytic activity">
    <reaction evidence="6">
        <text>L-aspartyl-tRNA(Asn) + L-glutamine + ATP + H2O = L-asparaginyl-tRNA(Asn) + L-glutamate + ADP + phosphate + 2 H(+)</text>
        <dbReference type="Rhea" id="RHEA:14513"/>
        <dbReference type="Rhea" id="RHEA-COMP:9674"/>
        <dbReference type="Rhea" id="RHEA-COMP:9677"/>
        <dbReference type="ChEBI" id="CHEBI:15377"/>
        <dbReference type="ChEBI" id="CHEBI:15378"/>
        <dbReference type="ChEBI" id="CHEBI:29985"/>
        <dbReference type="ChEBI" id="CHEBI:30616"/>
        <dbReference type="ChEBI" id="CHEBI:43474"/>
        <dbReference type="ChEBI" id="CHEBI:58359"/>
        <dbReference type="ChEBI" id="CHEBI:78515"/>
        <dbReference type="ChEBI" id="CHEBI:78516"/>
        <dbReference type="ChEBI" id="CHEBI:456216"/>
    </reaction>
</comment>
<dbReference type="EMBL" id="CAFBMM010000022">
    <property type="protein sequence ID" value="CAB4903736.1"/>
    <property type="molecule type" value="Genomic_DNA"/>
</dbReference>
<dbReference type="SUPFAM" id="SSF55931">
    <property type="entry name" value="Glutamine synthetase/guanido kinase"/>
    <property type="match status" value="1"/>
</dbReference>
<dbReference type="Gene3D" id="1.10.10.410">
    <property type="match status" value="1"/>
</dbReference>
<comment type="similarity">
    <text evidence="1">Belongs to the GatB/GatE family. GatB subfamily.</text>
</comment>
<reference evidence="12" key="1">
    <citation type="submission" date="2020-05" db="EMBL/GenBank/DDBJ databases">
        <authorList>
            <person name="Chiriac C."/>
            <person name="Salcher M."/>
            <person name="Ghai R."/>
            <person name="Kavagutti S V."/>
        </authorList>
    </citation>
    <scope>NUCLEOTIDE SEQUENCE</scope>
</reference>
<feature type="region of interest" description="Disordered" evidence="8">
    <location>
        <begin position="259"/>
        <end position="278"/>
    </location>
</feature>
<dbReference type="HAMAP" id="MF_00121">
    <property type="entry name" value="GatB"/>
    <property type="match status" value="1"/>
</dbReference>
<dbReference type="InterPro" id="IPR023168">
    <property type="entry name" value="GatB_Yqey_C_2"/>
</dbReference>
<dbReference type="GO" id="GO:0006412">
    <property type="term" value="P:translation"/>
    <property type="evidence" value="ECO:0007669"/>
    <property type="project" value="UniProtKB-KW"/>
</dbReference>
<dbReference type="EMBL" id="CAEZYK010000019">
    <property type="protein sequence ID" value="CAB4719460.1"/>
    <property type="molecule type" value="Genomic_DNA"/>
</dbReference>
<evidence type="ECO:0000256" key="2">
    <source>
        <dbReference type="ARBA" id="ARBA00022598"/>
    </source>
</evidence>
<dbReference type="EMBL" id="CAFBPQ010000022">
    <property type="protein sequence ID" value="CAB5024092.1"/>
    <property type="molecule type" value="Genomic_DNA"/>
</dbReference>
<dbReference type="PANTHER" id="PTHR11659:SF0">
    <property type="entry name" value="GLUTAMYL-TRNA(GLN) AMIDOTRANSFERASE SUBUNIT B, MITOCHONDRIAL"/>
    <property type="match status" value="1"/>
</dbReference>
<evidence type="ECO:0000313" key="10">
    <source>
        <dbReference type="EMBL" id="CAB4719460.1"/>
    </source>
</evidence>
<evidence type="ECO:0000256" key="5">
    <source>
        <dbReference type="ARBA" id="ARBA00022917"/>
    </source>
</evidence>
<keyword evidence="4" id="KW-0067">ATP-binding</keyword>
<dbReference type="PROSITE" id="PS01234">
    <property type="entry name" value="GATB"/>
    <property type="match status" value="1"/>
</dbReference>
<dbReference type="SMART" id="SM00845">
    <property type="entry name" value="GatB_Yqey"/>
    <property type="match status" value="1"/>
</dbReference>
<dbReference type="InterPro" id="IPR006075">
    <property type="entry name" value="Asn/Gln-tRNA_Trfase_suB/E_cat"/>
</dbReference>
<dbReference type="InterPro" id="IPR004413">
    <property type="entry name" value="GatB"/>
</dbReference>
<dbReference type="InterPro" id="IPR014746">
    <property type="entry name" value="Gln_synth/guanido_kin_cat_dom"/>
</dbReference>
<dbReference type="PANTHER" id="PTHR11659">
    <property type="entry name" value="GLUTAMYL-TRNA GLN AMIDOTRANSFERASE SUBUNIT B MITOCHONDRIAL AND PROKARYOTIC PET112-RELATED"/>
    <property type="match status" value="1"/>
</dbReference>
<evidence type="ECO:0000256" key="3">
    <source>
        <dbReference type="ARBA" id="ARBA00022741"/>
    </source>
</evidence>
<gene>
    <name evidence="10" type="ORF">UFOPK2683_00505</name>
    <name evidence="11" type="ORF">UFOPK3605_00629</name>
    <name evidence="12" type="ORF">UFOPK3897_00859</name>
    <name evidence="13" type="ORF">UFOPK4121_00841</name>
</gene>
<dbReference type="InterPro" id="IPR018027">
    <property type="entry name" value="Asn/Gln_amidotransferase"/>
</dbReference>
<evidence type="ECO:0000259" key="9">
    <source>
        <dbReference type="SMART" id="SM00845"/>
    </source>
</evidence>
<evidence type="ECO:0000256" key="6">
    <source>
        <dbReference type="ARBA" id="ARBA00047380"/>
    </source>
</evidence>
<dbReference type="EMBL" id="CAFBOF010000015">
    <property type="protein sequence ID" value="CAB4976829.1"/>
    <property type="molecule type" value="Genomic_DNA"/>
</dbReference>
<dbReference type="Pfam" id="PF02637">
    <property type="entry name" value="GatB_Yqey"/>
    <property type="match status" value="1"/>
</dbReference>
<dbReference type="NCBIfam" id="NF004014">
    <property type="entry name" value="PRK05477.1-4"/>
    <property type="match status" value="1"/>
</dbReference>
<dbReference type="InterPro" id="IPR003789">
    <property type="entry name" value="Asn/Gln_tRNA_amidoTrase-B-like"/>
</dbReference>